<dbReference type="PROSITE" id="PS50994">
    <property type="entry name" value="INTEGRASE"/>
    <property type="match status" value="1"/>
</dbReference>
<dbReference type="InterPro" id="IPR012337">
    <property type="entry name" value="RNaseH-like_sf"/>
</dbReference>
<dbReference type="InterPro" id="IPR041588">
    <property type="entry name" value="Integrase_H2C2"/>
</dbReference>
<dbReference type="InterPro" id="IPR001584">
    <property type="entry name" value="Integrase_cat-core"/>
</dbReference>
<dbReference type="Proteomes" id="UP000596742">
    <property type="component" value="Unassembled WGS sequence"/>
</dbReference>
<gene>
    <name evidence="2" type="ORF">MGAL_10B092761</name>
</gene>
<dbReference type="InterPro" id="IPR036397">
    <property type="entry name" value="RNaseH_sf"/>
</dbReference>
<dbReference type="OrthoDB" id="10054698at2759"/>
<dbReference type="Gene3D" id="3.30.420.10">
    <property type="entry name" value="Ribonuclease H-like superfamily/Ribonuclease H"/>
    <property type="match status" value="1"/>
</dbReference>
<name>A0A8B6EXX0_MYTGA</name>
<keyword evidence="3" id="KW-1185">Reference proteome</keyword>
<dbReference type="GO" id="GO:0003676">
    <property type="term" value="F:nucleic acid binding"/>
    <property type="evidence" value="ECO:0007669"/>
    <property type="project" value="InterPro"/>
</dbReference>
<dbReference type="EMBL" id="UYJE01005940">
    <property type="protein sequence ID" value="VDI41757.1"/>
    <property type="molecule type" value="Genomic_DNA"/>
</dbReference>
<dbReference type="Pfam" id="PF17921">
    <property type="entry name" value="Integrase_H2C2"/>
    <property type="match status" value="1"/>
</dbReference>
<dbReference type="Gene3D" id="1.10.340.70">
    <property type="match status" value="1"/>
</dbReference>
<evidence type="ECO:0000313" key="2">
    <source>
        <dbReference type="EMBL" id="VDI41757.1"/>
    </source>
</evidence>
<protein>
    <recommendedName>
        <fullName evidence="1">Integrase catalytic domain-containing protein</fullName>
    </recommendedName>
</protein>
<dbReference type="AlphaFoldDB" id="A0A8B6EXX0"/>
<dbReference type="Pfam" id="PF18701">
    <property type="entry name" value="DUF5641"/>
    <property type="match status" value="1"/>
</dbReference>
<organism evidence="2 3">
    <name type="scientific">Mytilus galloprovincialis</name>
    <name type="common">Mediterranean mussel</name>
    <dbReference type="NCBI Taxonomy" id="29158"/>
    <lineage>
        <taxon>Eukaryota</taxon>
        <taxon>Metazoa</taxon>
        <taxon>Spiralia</taxon>
        <taxon>Lophotrochozoa</taxon>
        <taxon>Mollusca</taxon>
        <taxon>Bivalvia</taxon>
        <taxon>Autobranchia</taxon>
        <taxon>Pteriomorphia</taxon>
        <taxon>Mytilida</taxon>
        <taxon>Mytiloidea</taxon>
        <taxon>Mytilidae</taxon>
        <taxon>Mytilinae</taxon>
        <taxon>Mytilus</taxon>
    </lineage>
</organism>
<accession>A0A8B6EXX0</accession>
<sequence>MQEWMKRTWNQTEFILLPNSHPFIKLIVASFHSEDHSGVDTTLAKLRSRYWIPGVRRIIKLVKKRCIICRKREKKIVGQQMGMLPIERLQPAPAFYYCAVDLFGPFMIRDTVKKRTHGKAYGVLFNCVTTRAVYVDLAEGYDTSSFIMTLRRFVTVRGYPRKMISDSGSQLVAAGKELQQVVHKWDWEPIKSFGKCKGMDWVTTKSADAPWENGVSESLVKSVKKSLEVAIGTSVMTFSELQTVLFEVSNLLNERPIGTKNSDPTEGSYLCPNDLLLGRSSIRVPNGNFNENSNYKLRWKFIQQVVQNFWKKWTRDFFPTLIIRQKWHTKQRNVKVGDLVIVQDSNIVRGRWKMAQIVERKCRKRWVCERCNSQI</sequence>
<dbReference type="GO" id="GO:0015074">
    <property type="term" value="P:DNA integration"/>
    <property type="evidence" value="ECO:0007669"/>
    <property type="project" value="InterPro"/>
</dbReference>
<reference evidence="2" key="1">
    <citation type="submission" date="2018-11" db="EMBL/GenBank/DDBJ databases">
        <authorList>
            <person name="Alioto T."/>
            <person name="Alioto T."/>
        </authorList>
    </citation>
    <scope>NUCLEOTIDE SEQUENCE</scope>
</reference>
<dbReference type="InterPro" id="IPR040676">
    <property type="entry name" value="DUF5641"/>
</dbReference>
<feature type="domain" description="Integrase catalytic" evidence="1">
    <location>
        <begin position="89"/>
        <end position="280"/>
    </location>
</feature>
<dbReference type="PANTHER" id="PTHR47331">
    <property type="entry name" value="PHD-TYPE DOMAIN-CONTAINING PROTEIN"/>
    <property type="match status" value="1"/>
</dbReference>
<comment type="caution">
    <text evidence="2">The sequence shown here is derived from an EMBL/GenBank/DDBJ whole genome shotgun (WGS) entry which is preliminary data.</text>
</comment>
<evidence type="ECO:0000313" key="3">
    <source>
        <dbReference type="Proteomes" id="UP000596742"/>
    </source>
</evidence>
<proteinExistence type="predicted"/>
<dbReference type="SUPFAM" id="SSF53098">
    <property type="entry name" value="Ribonuclease H-like"/>
    <property type="match status" value="1"/>
</dbReference>
<evidence type="ECO:0000259" key="1">
    <source>
        <dbReference type="PROSITE" id="PS50994"/>
    </source>
</evidence>